<evidence type="ECO:0000256" key="2">
    <source>
        <dbReference type="RuleBase" id="RU362080"/>
    </source>
</evidence>
<gene>
    <name evidence="3" type="ORF">HF878_07060</name>
</gene>
<dbReference type="EMBL" id="JABAFA010000023">
    <property type="protein sequence ID" value="NMD99232.1"/>
    <property type="molecule type" value="Genomic_DNA"/>
</dbReference>
<comment type="function">
    <text evidence="2">Antitoxin component of a type II toxin-antitoxin (TA) system.</text>
</comment>
<dbReference type="RefSeq" id="WP_170077623.1">
    <property type="nucleotide sequence ID" value="NZ_JABAFA010000023.1"/>
</dbReference>
<dbReference type="SUPFAM" id="SSF143120">
    <property type="entry name" value="YefM-like"/>
    <property type="match status" value="1"/>
</dbReference>
<sequence>MTYLQPLHPTVPLTAFNRGKASKIFADVKKSGVTVVLKNNEPECVLLSPEDYNALIERVYDAELLRTAEERLKNYTPEDTIPFEEVAAKNGIDLAALPKEDIDLE</sequence>
<evidence type="ECO:0000313" key="3">
    <source>
        <dbReference type="EMBL" id="NMD99232.1"/>
    </source>
</evidence>
<accession>A0A848B9X2</accession>
<dbReference type="Pfam" id="PF02604">
    <property type="entry name" value="PhdYeFM_antitox"/>
    <property type="match status" value="1"/>
</dbReference>
<dbReference type="InterPro" id="IPR006442">
    <property type="entry name" value="Antitoxin_Phd/YefM"/>
</dbReference>
<reference evidence="3 4" key="1">
    <citation type="submission" date="2020-04" db="EMBL/GenBank/DDBJ databases">
        <authorList>
            <person name="Hitch T.C.A."/>
            <person name="Wylensek D."/>
            <person name="Clavel T."/>
        </authorList>
    </citation>
    <scope>NUCLEOTIDE SEQUENCE [LARGE SCALE GENOMIC DNA]</scope>
    <source>
        <strain evidence="3 4">PG-130-P53-12</strain>
    </source>
</reference>
<dbReference type="Proteomes" id="UP000543804">
    <property type="component" value="Unassembled WGS sequence"/>
</dbReference>
<dbReference type="InterPro" id="IPR036165">
    <property type="entry name" value="YefM-like_sf"/>
</dbReference>
<organism evidence="3 4">
    <name type="scientific">Selenomonas bovis</name>
    <dbReference type="NCBI Taxonomy" id="416586"/>
    <lineage>
        <taxon>Bacteria</taxon>
        <taxon>Bacillati</taxon>
        <taxon>Bacillota</taxon>
        <taxon>Negativicutes</taxon>
        <taxon>Selenomonadales</taxon>
        <taxon>Selenomonadaceae</taxon>
        <taxon>Selenomonas</taxon>
    </lineage>
</organism>
<dbReference type="AlphaFoldDB" id="A0A848B9X2"/>
<proteinExistence type="inferred from homology"/>
<protein>
    <recommendedName>
        <fullName evidence="2">Antitoxin</fullName>
    </recommendedName>
</protein>
<evidence type="ECO:0000313" key="4">
    <source>
        <dbReference type="Proteomes" id="UP000543804"/>
    </source>
</evidence>
<name>A0A848B9X2_9FIRM</name>
<evidence type="ECO:0000256" key="1">
    <source>
        <dbReference type="ARBA" id="ARBA00009981"/>
    </source>
</evidence>
<comment type="similarity">
    <text evidence="1 2">Belongs to the phD/YefM antitoxin family.</text>
</comment>
<comment type="caution">
    <text evidence="3">The sequence shown here is derived from an EMBL/GenBank/DDBJ whole genome shotgun (WGS) entry which is preliminary data.</text>
</comment>
<keyword evidence="4" id="KW-1185">Reference proteome</keyword>